<keyword evidence="3 9" id="KW-1003">Cell membrane</keyword>
<dbReference type="Pfam" id="PF03062">
    <property type="entry name" value="MBOAT"/>
    <property type="match status" value="1"/>
</dbReference>
<comment type="similarity">
    <text evidence="2 9">Belongs to the membrane-bound acyltransferase family.</text>
</comment>
<feature type="transmembrane region" description="Helical" evidence="10">
    <location>
        <begin position="350"/>
        <end position="371"/>
    </location>
</feature>
<keyword evidence="5 10" id="KW-0812">Transmembrane</keyword>
<evidence type="ECO:0000256" key="3">
    <source>
        <dbReference type="ARBA" id="ARBA00022475"/>
    </source>
</evidence>
<dbReference type="EMBL" id="FRBC01000003">
    <property type="protein sequence ID" value="SHK39985.1"/>
    <property type="molecule type" value="Genomic_DNA"/>
</dbReference>
<evidence type="ECO:0000313" key="11">
    <source>
        <dbReference type="EMBL" id="SHK39985.1"/>
    </source>
</evidence>
<dbReference type="InterPro" id="IPR004299">
    <property type="entry name" value="MBOAT_fam"/>
</dbReference>
<evidence type="ECO:0000256" key="4">
    <source>
        <dbReference type="ARBA" id="ARBA00022679"/>
    </source>
</evidence>
<keyword evidence="7 9" id="KW-0472">Membrane</keyword>
<feature type="transmembrane region" description="Helical" evidence="10">
    <location>
        <begin position="76"/>
        <end position="94"/>
    </location>
</feature>
<dbReference type="PANTHER" id="PTHR13285">
    <property type="entry name" value="ACYLTRANSFERASE"/>
    <property type="match status" value="1"/>
</dbReference>
<evidence type="ECO:0000256" key="5">
    <source>
        <dbReference type="ARBA" id="ARBA00022692"/>
    </source>
</evidence>
<dbReference type="PIRSF" id="PIRSF500217">
    <property type="entry name" value="AlgI"/>
    <property type="match status" value="1"/>
</dbReference>
<dbReference type="InterPro" id="IPR028362">
    <property type="entry name" value="AlgI"/>
</dbReference>
<evidence type="ECO:0000256" key="2">
    <source>
        <dbReference type="ARBA" id="ARBA00010323"/>
    </source>
</evidence>
<dbReference type="InterPro" id="IPR024194">
    <property type="entry name" value="Ac/AlaTfrase_AlgI/DltB"/>
</dbReference>
<evidence type="ECO:0000256" key="8">
    <source>
        <dbReference type="ARBA" id="ARBA00023315"/>
    </source>
</evidence>
<dbReference type="PANTHER" id="PTHR13285:SF23">
    <property type="entry name" value="TEICHOIC ACID D-ALANYLTRANSFERASE"/>
    <property type="match status" value="1"/>
</dbReference>
<proteinExistence type="inferred from homology"/>
<dbReference type="PIRSF" id="PIRSF016636">
    <property type="entry name" value="AlgI_DltB"/>
    <property type="match status" value="1"/>
</dbReference>
<dbReference type="GO" id="GO:0005886">
    <property type="term" value="C:plasma membrane"/>
    <property type="evidence" value="ECO:0007669"/>
    <property type="project" value="UniProtKB-SubCell"/>
</dbReference>
<keyword evidence="4 9" id="KW-0808">Transferase</keyword>
<feature type="transmembrane region" description="Helical" evidence="10">
    <location>
        <begin position="404"/>
        <end position="422"/>
    </location>
</feature>
<dbReference type="OrthoDB" id="9805788at2"/>
<evidence type="ECO:0000256" key="7">
    <source>
        <dbReference type="ARBA" id="ARBA00023136"/>
    </source>
</evidence>
<name>A0A1M6S5J7_SELRU</name>
<organism evidence="11 12">
    <name type="scientific">Selenomonas ruminantium</name>
    <dbReference type="NCBI Taxonomy" id="971"/>
    <lineage>
        <taxon>Bacteria</taxon>
        <taxon>Bacillati</taxon>
        <taxon>Bacillota</taxon>
        <taxon>Negativicutes</taxon>
        <taxon>Selenomonadales</taxon>
        <taxon>Selenomonadaceae</taxon>
        <taxon>Selenomonas</taxon>
    </lineage>
</organism>
<feature type="transmembrane region" description="Helical" evidence="10">
    <location>
        <begin position="106"/>
        <end position="128"/>
    </location>
</feature>
<dbReference type="AlphaFoldDB" id="A0A1M6S5J7"/>
<protein>
    <submittedName>
        <fullName evidence="11">Alginate O-acetyltransferase complex protein AlgI</fullName>
    </submittedName>
</protein>
<feature type="transmembrane region" description="Helical" evidence="10">
    <location>
        <begin position="378"/>
        <end position="398"/>
    </location>
</feature>
<keyword evidence="6 10" id="KW-1133">Transmembrane helix</keyword>
<evidence type="ECO:0000256" key="1">
    <source>
        <dbReference type="ARBA" id="ARBA00004651"/>
    </source>
</evidence>
<evidence type="ECO:0000256" key="9">
    <source>
        <dbReference type="PIRNR" id="PIRNR016636"/>
    </source>
</evidence>
<feature type="transmembrane region" description="Helical" evidence="10">
    <location>
        <begin position="6"/>
        <end position="23"/>
    </location>
</feature>
<comment type="subcellular location">
    <subcellularLocation>
        <location evidence="1">Cell membrane</location>
        <topology evidence="1">Multi-pass membrane protein</topology>
    </subcellularLocation>
</comment>
<reference evidence="11 12" key="1">
    <citation type="submission" date="2016-11" db="EMBL/GenBank/DDBJ databases">
        <authorList>
            <person name="Jaros S."/>
            <person name="Januszkiewicz K."/>
            <person name="Wedrychowicz H."/>
        </authorList>
    </citation>
    <scope>NUCLEOTIDE SEQUENCE [LARGE SCALE GENOMIC DNA]</scope>
    <source>
        <strain evidence="11 12">HD4</strain>
    </source>
</reference>
<evidence type="ECO:0000256" key="10">
    <source>
        <dbReference type="SAM" id="Phobius"/>
    </source>
</evidence>
<evidence type="ECO:0000256" key="6">
    <source>
        <dbReference type="ARBA" id="ARBA00022989"/>
    </source>
</evidence>
<feature type="transmembrane region" description="Helical" evidence="10">
    <location>
        <begin position="52"/>
        <end position="69"/>
    </location>
</feature>
<gene>
    <name evidence="11" type="ORF">SAMN05216582_103125</name>
</gene>
<feature type="transmembrane region" description="Helical" evidence="10">
    <location>
        <begin position="434"/>
        <end position="452"/>
    </location>
</feature>
<dbReference type="InterPro" id="IPR051085">
    <property type="entry name" value="MB_O-acyltransferase"/>
</dbReference>
<dbReference type="Proteomes" id="UP000184263">
    <property type="component" value="Unassembled WGS sequence"/>
</dbReference>
<sequence>MLFNSYEFIIFFLPIVFITYYWIGQRLWKWGMYWIIGASLLFYGYWDIRYVPLLVLSICFNYIIGQFIVSKENSKLWLTAGLLGDFALLGYYKYTGFFLTTVNDVFGTALFSIPDIVLPLGISFFTFTQAAYLIDMYRGDAASTGFASYCEFVTIFPHLIAGPIIHHREMIPQFQSQRTYHLNYDNIAQGLTLFIFGLFKKVAIADSLAPWVNEYFSRPDSLLPIEAWFAALGYSFQLYFDFSAYSEMAIGLGLMFNLRLPRNFDSPYQAANIIDFWRRWHMTLGVWVKNYLYIPLGGNRHGLPKKLRNLMVSMLLIGLWHGAGWTYVLWGGLHGLFLVINHWWRSMGNALPKIFSWPLTFGAVMVAWVFFRADSVGQALIILSTMFDIQNWAAGFSLHGPTGVRIRMLIAFTLLLMFCPSAQRLVERYFKPNIKWAVMCIVLGVVSLYFFSHISDFLYFQF</sequence>
<keyword evidence="8 9" id="KW-0012">Acyltransferase</keyword>
<feature type="transmembrane region" description="Helical" evidence="10">
    <location>
        <begin position="310"/>
        <end position="330"/>
    </location>
</feature>
<dbReference type="GO" id="GO:0042121">
    <property type="term" value="P:alginic acid biosynthetic process"/>
    <property type="evidence" value="ECO:0007669"/>
    <property type="project" value="InterPro"/>
</dbReference>
<accession>A0A1M6S5J7</accession>
<dbReference type="GO" id="GO:0016746">
    <property type="term" value="F:acyltransferase activity"/>
    <property type="evidence" value="ECO:0007669"/>
    <property type="project" value="UniProtKB-KW"/>
</dbReference>
<evidence type="ECO:0000313" key="12">
    <source>
        <dbReference type="Proteomes" id="UP000184263"/>
    </source>
</evidence>
<dbReference type="RefSeq" id="WP_073088246.1">
    <property type="nucleotide sequence ID" value="NZ_FRBC01000003.1"/>
</dbReference>